<gene>
    <name evidence="2" type="ORF">QYF68_32270</name>
</gene>
<keyword evidence="1" id="KW-0812">Transmembrane</keyword>
<dbReference type="Proteomes" id="UP001172687">
    <property type="component" value="Unassembled WGS sequence"/>
</dbReference>
<organism evidence="2 3">
    <name type="scientific">Mycolicibacterium austroafricanum</name>
    <name type="common">Mycobacterium austroafricanum</name>
    <dbReference type="NCBI Taxonomy" id="39687"/>
    <lineage>
        <taxon>Bacteria</taxon>
        <taxon>Bacillati</taxon>
        <taxon>Actinomycetota</taxon>
        <taxon>Actinomycetes</taxon>
        <taxon>Mycobacteriales</taxon>
        <taxon>Mycobacteriaceae</taxon>
        <taxon>Mycolicibacterium</taxon>
    </lineage>
</organism>
<protein>
    <recommendedName>
        <fullName evidence="4">DUF1622 domain-containing protein</fullName>
    </recommendedName>
</protein>
<accession>A0ABT8HNX0</accession>
<evidence type="ECO:0000313" key="2">
    <source>
        <dbReference type="EMBL" id="MDN4522465.1"/>
    </source>
</evidence>
<feature type="transmembrane region" description="Helical" evidence="1">
    <location>
        <begin position="39"/>
        <end position="66"/>
    </location>
</feature>
<evidence type="ECO:0000313" key="3">
    <source>
        <dbReference type="Proteomes" id="UP001172687"/>
    </source>
</evidence>
<reference evidence="2" key="1">
    <citation type="submission" date="2023-07" db="EMBL/GenBank/DDBJ databases">
        <title>Degradation of tert-butanol by M. austroafricanum TBA100.</title>
        <authorList>
            <person name="Helbich S."/>
            <person name="Vainshtein Y."/>
        </authorList>
    </citation>
    <scope>NUCLEOTIDE SEQUENCE</scope>
    <source>
        <strain evidence="2">TBA100</strain>
    </source>
</reference>
<evidence type="ECO:0008006" key="4">
    <source>
        <dbReference type="Google" id="ProtNLM"/>
    </source>
</evidence>
<dbReference type="RefSeq" id="WP_011779648.1">
    <property type="nucleotide sequence ID" value="NZ_CP070380.1"/>
</dbReference>
<feature type="transmembrane region" description="Helical" evidence="1">
    <location>
        <begin position="6"/>
        <end position="27"/>
    </location>
</feature>
<sequence length="88" mass="9123">MSFVVGASWCLAIAGIVLGVAALAVFGKPMPALRVTVELLIAAGLLRLSVDSSWTAIVVAAALIALRRTITRSLTADFTASPWGPRTT</sequence>
<keyword evidence="1" id="KW-1133">Transmembrane helix</keyword>
<keyword evidence="1" id="KW-0472">Membrane</keyword>
<comment type="caution">
    <text evidence="2">The sequence shown here is derived from an EMBL/GenBank/DDBJ whole genome shotgun (WGS) entry which is preliminary data.</text>
</comment>
<evidence type="ECO:0000256" key="1">
    <source>
        <dbReference type="SAM" id="Phobius"/>
    </source>
</evidence>
<name>A0ABT8HNX0_MYCAO</name>
<dbReference type="EMBL" id="JAUHTC010000101">
    <property type="protein sequence ID" value="MDN4522465.1"/>
    <property type="molecule type" value="Genomic_DNA"/>
</dbReference>
<keyword evidence="3" id="KW-1185">Reference proteome</keyword>
<proteinExistence type="predicted"/>